<evidence type="ECO:0000256" key="10">
    <source>
        <dbReference type="ARBA" id="ARBA00022989"/>
    </source>
</evidence>
<dbReference type="GO" id="GO:0009002">
    <property type="term" value="F:serine-type D-Ala-D-Ala carboxypeptidase activity"/>
    <property type="evidence" value="ECO:0007669"/>
    <property type="project" value="InterPro"/>
</dbReference>
<dbReference type="InterPro" id="IPR036138">
    <property type="entry name" value="PBP_dimer_sf"/>
</dbReference>
<evidence type="ECO:0000256" key="8">
    <source>
        <dbReference type="ARBA" id="ARBA00022960"/>
    </source>
</evidence>
<dbReference type="Pfam" id="PF03717">
    <property type="entry name" value="PBP_dimer"/>
    <property type="match status" value="1"/>
</dbReference>
<protein>
    <submittedName>
        <fullName evidence="16">Stage V sporulation protein D</fullName>
    </submittedName>
</protein>
<dbReference type="GO" id="GO:0008658">
    <property type="term" value="F:penicillin binding"/>
    <property type="evidence" value="ECO:0007669"/>
    <property type="project" value="InterPro"/>
</dbReference>
<feature type="transmembrane region" description="Helical" evidence="13">
    <location>
        <begin position="26"/>
        <end position="43"/>
    </location>
</feature>
<evidence type="ECO:0000259" key="14">
    <source>
        <dbReference type="Pfam" id="PF00905"/>
    </source>
</evidence>
<dbReference type="InterPro" id="IPR017790">
    <property type="entry name" value="Penicillin-binding_protein_2"/>
</dbReference>
<keyword evidence="6 13" id="KW-0812">Transmembrane</keyword>
<feature type="domain" description="Penicillin-binding protein dimerisation" evidence="15">
    <location>
        <begin position="67"/>
        <end position="235"/>
    </location>
</feature>
<keyword evidence="9" id="KW-0573">Peptidoglycan synthesis</keyword>
<evidence type="ECO:0000313" key="16">
    <source>
        <dbReference type="EMBL" id="VFU17349.1"/>
    </source>
</evidence>
<organism evidence="16">
    <name type="scientific">anaerobic digester metagenome</name>
    <dbReference type="NCBI Taxonomy" id="1263854"/>
    <lineage>
        <taxon>unclassified sequences</taxon>
        <taxon>metagenomes</taxon>
        <taxon>ecological metagenomes</taxon>
    </lineage>
</organism>
<keyword evidence="4" id="KW-0997">Cell inner membrane</keyword>
<name>A0A485M619_9ZZZZ</name>
<comment type="subcellular location">
    <subcellularLocation>
        <location evidence="2">Cell membrane</location>
    </subcellularLocation>
    <subcellularLocation>
        <location evidence="1">Membrane</location>
        <topology evidence="1">Single-pass membrane protein</topology>
    </subcellularLocation>
</comment>
<keyword evidence="10 13" id="KW-1133">Transmembrane helix</keyword>
<evidence type="ECO:0000256" key="2">
    <source>
        <dbReference type="ARBA" id="ARBA00004236"/>
    </source>
</evidence>
<keyword evidence="11 13" id="KW-0472">Membrane</keyword>
<keyword evidence="8" id="KW-0133">Cell shape</keyword>
<dbReference type="GO" id="GO:0005886">
    <property type="term" value="C:plasma membrane"/>
    <property type="evidence" value="ECO:0007669"/>
    <property type="project" value="UniProtKB-SubCell"/>
</dbReference>
<feature type="domain" description="Penicillin-binding protein transpeptidase" evidence="14">
    <location>
        <begin position="270"/>
        <end position="596"/>
    </location>
</feature>
<dbReference type="FunFam" id="3.40.710.10:FF:000024">
    <property type="entry name" value="Penicillin-binding protein 2"/>
    <property type="match status" value="1"/>
</dbReference>
<dbReference type="GO" id="GO:0006508">
    <property type="term" value="P:proteolysis"/>
    <property type="evidence" value="ECO:0007669"/>
    <property type="project" value="UniProtKB-KW"/>
</dbReference>
<dbReference type="InterPro" id="IPR050515">
    <property type="entry name" value="Beta-lactam/transpept"/>
</dbReference>
<dbReference type="InterPro" id="IPR001460">
    <property type="entry name" value="PCN-bd_Tpept"/>
</dbReference>
<evidence type="ECO:0000256" key="3">
    <source>
        <dbReference type="ARBA" id="ARBA00022475"/>
    </source>
</evidence>
<dbReference type="PANTHER" id="PTHR30627">
    <property type="entry name" value="PEPTIDOGLYCAN D,D-TRANSPEPTIDASE"/>
    <property type="match status" value="1"/>
</dbReference>
<evidence type="ECO:0000256" key="11">
    <source>
        <dbReference type="ARBA" id="ARBA00023136"/>
    </source>
</evidence>
<gene>
    <name evidence="16" type="primary">spoVD</name>
    <name evidence="16" type="ORF">SCFA_660031</name>
</gene>
<evidence type="ECO:0000259" key="15">
    <source>
        <dbReference type="Pfam" id="PF03717"/>
    </source>
</evidence>
<dbReference type="InterPro" id="IPR012338">
    <property type="entry name" value="Beta-lactam/transpept-like"/>
</dbReference>
<keyword evidence="5" id="KW-0645">Protease</keyword>
<reference evidence="16" key="1">
    <citation type="submission" date="2019-03" db="EMBL/GenBank/DDBJ databases">
        <authorList>
            <person name="Hao L."/>
        </authorList>
    </citation>
    <scope>NUCLEOTIDE SEQUENCE</scope>
</reference>
<sequence>MNWNMNNTNNIPGPHIDDDLKWKAKIFIAFVFVLFTILLLRLMNMQVFKGSYYESLARNNRIRIVSIPAQRGKILDRNMEVLADNRPAYNLIAIPEDISDVSSIAHRLAEILGSDEEDMVQRIREAKKRPYNPVALAKDISFHQMASIEAQLYTLPGVSIDATSERDYVLKELGSHVLGFLGEISRKQLDDLKHGSPYAPGDPIGKTGVESICEETLRGTKGVRIFEVDAMGRKTKILDEKPPVPGQDVVLTIDKRLQLAAYKSMAGRAGSVVAMDPRTGDILAMVSSPGFDPHVFLRPMAPEVWKGIVEDPMHPLENRPIRGQYSPGSVFKVIIAALALRNNFITPQDTVYCPGAYSLGDSTFKCWRRGGHGNVDLVSALAQSCDVYFYVLGERLGIDRISAFCLDLGLGRPTGIEFKDELSGLVPTKEWKYRRFGEQWHKGESVITAIGQGFTLVTPMQMAKVMSSVVNGGNVMTPRILASTEINMERTLNIREADLAVIREGLKAVVESEKGTARAVRDPNFAMGGKTGTVQVVSGYTSNLPDQSDLPYKIRDHAWFFGFSPVENPEIVAVAIIEHGGSGSSIAAPVVRDVIKEYYACKGPGDEQVCQDNR</sequence>
<dbReference type="Gene3D" id="3.90.1310.10">
    <property type="entry name" value="Penicillin-binding protein 2a (Domain 2)"/>
    <property type="match status" value="1"/>
</dbReference>
<evidence type="ECO:0000256" key="6">
    <source>
        <dbReference type="ARBA" id="ARBA00022692"/>
    </source>
</evidence>
<dbReference type="EMBL" id="CAADRM010000132">
    <property type="protein sequence ID" value="VFU17349.1"/>
    <property type="molecule type" value="Genomic_DNA"/>
</dbReference>
<keyword evidence="12" id="KW-0961">Cell wall biogenesis/degradation</keyword>
<evidence type="ECO:0000256" key="4">
    <source>
        <dbReference type="ARBA" id="ARBA00022519"/>
    </source>
</evidence>
<dbReference type="GO" id="GO:0071972">
    <property type="term" value="F:peptidoglycan L,D-transpeptidase activity"/>
    <property type="evidence" value="ECO:0007669"/>
    <property type="project" value="TreeGrafter"/>
</dbReference>
<dbReference type="InterPro" id="IPR005311">
    <property type="entry name" value="PBP_dimer"/>
</dbReference>
<dbReference type="GO" id="GO:0008360">
    <property type="term" value="P:regulation of cell shape"/>
    <property type="evidence" value="ECO:0007669"/>
    <property type="project" value="UniProtKB-KW"/>
</dbReference>
<dbReference type="GO" id="GO:0009252">
    <property type="term" value="P:peptidoglycan biosynthetic process"/>
    <property type="evidence" value="ECO:0007669"/>
    <property type="project" value="UniProtKB-KW"/>
</dbReference>
<dbReference type="SUPFAM" id="SSF56519">
    <property type="entry name" value="Penicillin binding protein dimerisation domain"/>
    <property type="match status" value="1"/>
</dbReference>
<dbReference type="Gene3D" id="3.40.710.10">
    <property type="entry name" value="DD-peptidase/beta-lactamase superfamily"/>
    <property type="match status" value="1"/>
</dbReference>
<dbReference type="SUPFAM" id="SSF56601">
    <property type="entry name" value="beta-lactamase/transpeptidase-like"/>
    <property type="match status" value="1"/>
</dbReference>
<keyword evidence="3" id="KW-1003">Cell membrane</keyword>
<dbReference type="Pfam" id="PF00905">
    <property type="entry name" value="Transpeptidase"/>
    <property type="match status" value="1"/>
</dbReference>
<evidence type="ECO:0000256" key="13">
    <source>
        <dbReference type="SAM" id="Phobius"/>
    </source>
</evidence>
<evidence type="ECO:0000256" key="5">
    <source>
        <dbReference type="ARBA" id="ARBA00022670"/>
    </source>
</evidence>
<dbReference type="AlphaFoldDB" id="A0A485M619"/>
<proteinExistence type="predicted"/>
<dbReference type="GO" id="GO:0071555">
    <property type="term" value="P:cell wall organization"/>
    <property type="evidence" value="ECO:0007669"/>
    <property type="project" value="UniProtKB-KW"/>
</dbReference>
<accession>A0A485M619</accession>
<evidence type="ECO:0000256" key="12">
    <source>
        <dbReference type="ARBA" id="ARBA00023316"/>
    </source>
</evidence>
<keyword evidence="7" id="KW-0378">Hydrolase</keyword>
<evidence type="ECO:0000256" key="7">
    <source>
        <dbReference type="ARBA" id="ARBA00022801"/>
    </source>
</evidence>
<dbReference type="PANTHER" id="PTHR30627:SF2">
    <property type="entry name" value="PEPTIDOGLYCAN D,D-TRANSPEPTIDASE MRDA"/>
    <property type="match status" value="1"/>
</dbReference>
<evidence type="ECO:0000256" key="9">
    <source>
        <dbReference type="ARBA" id="ARBA00022984"/>
    </source>
</evidence>
<evidence type="ECO:0000256" key="1">
    <source>
        <dbReference type="ARBA" id="ARBA00004167"/>
    </source>
</evidence>
<dbReference type="NCBIfam" id="TIGR03423">
    <property type="entry name" value="pbp2_mrdA"/>
    <property type="match status" value="1"/>
</dbReference>